<sequence length="322" mass="35548">MYRPTSWPDLAEQLAEIHQFFQNVSIANSTEAKRSLRAPLFDFGRRENTTNEANKDPAPDYSFQGVTCADAVDAGNVTTKEVFDFLVTVTRRVSPMFGPIWGDAGLYCHRWPVRAVERYTGPWNKKLANPILVIGNEADPVTPYISAKRVADALGNSAILIEQDDYGHLSLAMHSTCTISILKNYFLDNKLPSEDEFYSSCTHQTDQQLFPGPGVTKNVLAKTSSQSTLTDSTTLQDELDKARTRGNNLFIAVIALAAAAGILLLGLVFSCIRRRRKSKAIYATYIPRGAFEKGGDEQGHTYDDPHNKAADAKSGGYSRVET</sequence>
<dbReference type="InterPro" id="IPR013595">
    <property type="entry name" value="Pept_S33_TAP-like_C"/>
</dbReference>
<evidence type="ECO:0000313" key="5">
    <source>
        <dbReference type="Proteomes" id="UP000044841"/>
    </source>
</evidence>
<accession>A0A0K6G3A4</accession>
<dbReference type="Proteomes" id="UP000044841">
    <property type="component" value="Unassembled WGS sequence"/>
</dbReference>
<dbReference type="EMBL" id="CYGV01001319">
    <property type="protein sequence ID" value="CUA72839.1"/>
    <property type="molecule type" value="Genomic_DNA"/>
</dbReference>
<keyword evidence="5" id="KW-1185">Reference proteome</keyword>
<dbReference type="SUPFAM" id="SSF53474">
    <property type="entry name" value="alpha/beta-Hydrolases"/>
    <property type="match status" value="1"/>
</dbReference>
<proteinExistence type="predicted"/>
<reference evidence="4 5" key="1">
    <citation type="submission" date="2015-07" db="EMBL/GenBank/DDBJ databases">
        <authorList>
            <person name="Noorani M."/>
        </authorList>
    </citation>
    <scope>NUCLEOTIDE SEQUENCE [LARGE SCALE GENOMIC DNA]</scope>
    <source>
        <strain evidence="4">BBA 69670</strain>
    </source>
</reference>
<dbReference type="Pfam" id="PF08386">
    <property type="entry name" value="Abhydrolase_4"/>
    <property type="match status" value="1"/>
</dbReference>
<name>A0A0K6G3A4_9AGAM</name>
<feature type="region of interest" description="Disordered" evidence="1">
    <location>
        <begin position="293"/>
        <end position="322"/>
    </location>
</feature>
<evidence type="ECO:0000313" key="4">
    <source>
        <dbReference type="EMBL" id="CUA72839.1"/>
    </source>
</evidence>
<evidence type="ECO:0000259" key="3">
    <source>
        <dbReference type="Pfam" id="PF08386"/>
    </source>
</evidence>
<keyword evidence="2" id="KW-0472">Membrane</keyword>
<dbReference type="InterPro" id="IPR029058">
    <property type="entry name" value="AB_hydrolase_fold"/>
</dbReference>
<organism evidence="4 5">
    <name type="scientific">Rhizoctonia solani</name>
    <dbReference type="NCBI Taxonomy" id="456999"/>
    <lineage>
        <taxon>Eukaryota</taxon>
        <taxon>Fungi</taxon>
        <taxon>Dikarya</taxon>
        <taxon>Basidiomycota</taxon>
        <taxon>Agaricomycotina</taxon>
        <taxon>Agaricomycetes</taxon>
        <taxon>Cantharellales</taxon>
        <taxon>Ceratobasidiaceae</taxon>
        <taxon>Rhizoctonia</taxon>
    </lineage>
</organism>
<gene>
    <name evidence="4" type="ORF">RSOLAG22IIIB_10347</name>
</gene>
<evidence type="ECO:0000256" key="2">
    <source>
        <dbReference type="SAM" id="Phobius"/>
    </source>
</evidence>
<protein>
    <recommendedName>
        <fullName evidence="3">Peptidase S33 tripeptidyl aminopeptidase-like C-terminal domain-containing protein</fullName>
    </recommendedName>
</protein>
<feature type="transmembrane region" description="Helical" evidence="2">
    <location>
        <begin position="249"/>
        <end position="272"/>
    </location>
</feature>
<feature type="compositionally biased region" description="Basic and acidic residues" evidence="1">
    <location>
        <begin position="293"/>
        <end position="311"/>
    </location>
</feature>
<feature type="domain" description="Peptidase S33 tripeptidyl aminopeptidase-like C-terminal" evidence="3">
    <location>
        <begin position="94"/>
        <end position="195"/>
    </location>
</feature>
<keyword evidence="2" id="KW-1133">Transmembrane helix</keyword>
<dbReference type="AlphaFoldDB" id="A0A0K6G3A4"/>
<evidence type="ECO:0000256" key="1">
    <source>
        <dbReference type="SAM" id="MobiDB-lite"/>
    </source>
</evidence>
<keyword evidence="2" id="KW-0812">Transmembrane</keyword>